<keyword evidence="3" id="KW-1185">Reference proteome</keyword>
<keyword evidence="1" id="KW-0812">Transmembrane</keyword>
<evidence type="ECO:0000313" key="2">
    <source>
        <dbReference type="EMBL" id="VEU36025.1"/>
    </source>
</evidence>
<organism evidence="2 3">
    <name type="scientific">Pseudo-nitzschia multistriata</name>
    <dbReference type="NCBI Taxonomy" id="183589"/>
    <lineage>
        <taxon>Eukaryota</taxon>
        <taxon>Sar</taxon>
        <taxon>Stramenopiles</taxon>
        <taxon>Ochrophyta</taxon>
        <taxon>Bacillariophyta</taxon>
        <taxon>Bacillariophyceae</taxon>
        <taxon>Bacillariophycidae</taxon>
        <taxon>Bacillariales</taxon>
        <taxon>Bacillariaceae</taxon>
        <taxon>Pseudo-nitzschia</taxon>
    </lineage>
</organism>
<dbReference type="AlphaFoldDB" id="A0A448Z1Z3"/>
<keyword evidence="1" id="KW-1133">Transmembrane helix</keyword>
<sequence>MSDNHHTGSLLWTLVNLIVVFLSVILATDIVFAVDDRQERPGAIAEHLVYNVGTSVLWVAEVAWNTYDMVTLEQRPPHWKLSLAVEWAISIYFVVDSINLMLQWRGVVNGNGDEELGSGLFDAVQGIVTYSYLAASSFLAYETSMPYQPIQDVTPSLYPWPMNSVQPDPITRNTGV</sequence>
<name>A0A448Z1Z3_9STRA</name>
<feature type="transmembrane region" description="Helical" evidence="1">
    <location>
        <begin position="12"/>
        <end position="35"/>
    </location>
</feature>
<accession>A0A448Z1Z3</accession>
<evidence type="ECO:0000313" key="3">
    <source>
        <dbReference type="Proteomes" id="UP000291116"/>
    </source>
</evidence>
<dbReference type="Proteomes" id="UP000291116">
    <property type="component" value="Unassembled WGS sequence"/>
</dbReference>
<gene>
    <name evidence="2" type="ORF">PSNMU_V1.4_AUG-EV-PASAV3_0027720</name>
</gene>
<keyword evidence="1" id="KW-0472">Membrane</keyword>
<protein>
    <submittedName>
        <fullName evidence="2">Uncharacterized protein</fullName>
    </submittedName>
</protein>
<proteinExistence type="predicted"/>
<dbReference type="EMBL" id="CAACVS010000075">
    <property type="protein sequence ID" value="VEU36025.1"/>
    <property type="molecule type" value="Genomic_DNA"/>
</dbReference>
<evidence type="ECO:0000256" key="1">
    <source>
        <dbReference type="SAM" id="Phobius"/>
    </source>
</evidence>
<reference evidence="2 3" key="1">
    <citation type="submission" date="2019-01" db="EMBL/GenBank/DDBJ databases">
        <authorList>
            <person name="Ferrante I. M."/>
        </authorList>
    </citation>
    <scope>NUCLEOTIDE SEQUENCE [LARGE SCALE GENOMIC DNA]</scope>
    <source>
        <strain evidence="2 3">B856</strain>
    </source>
</reference>